<feature type="domain" description="Histidine kinase" evidence="5">
    <location>
        <begin position="503"/>
        <end position="740"/>
    </location>
</feature>
<dbReference type="InterPro" id="IPR004358">
    <property type="entry name" value="Sig_transdc_His_kin-like_C"/>
</dbReference>
<evidence type="ECO:0000313" key="6">
    <source>
        <dbReference type="EMBL" id="UOQ66438.1"/>
    </source>
</evidence>
<evidence type="ECO:0000313" key="7">
    <source>
        <dbReference type="Proteomes" id="UP000830401"/>
    </source>
</evidence>
<accession>A0ABY4G6K9</accession>
<evidence type="ECO:0000256" key="4">
    <source>
        <dbReference type="SAM" id="Phobius"/>
    </source>
</evidence>
<dbReference type="CDD" id="cd00082">
    <property type="entry name" value="HisKA"/>
    <property type="match status" value="1"/>
</dbReference>
<dbReference type="Gene3D" id="1.10.287.130">
    <property type="match status" value="1"/>
</dbReference>
<evidence type="ECO:0000259" key="5">
    <source>
        <dbReference type="PROSITE" id="PS50109"/>
    </source>
</evidence>
<dbReference type="SMART" id="SM00388">
    <property type="entry name" value="HisKA"/>
    <property type="match status" value="1"/>
</dbReference>
<dbReference type="Gene3D" id="1.25.40.10">
    <property type="entry name" value="Tetratricopeptide repeat domain"/>
    <property type="match status" value="2"/>
</dbReference>
<keyword evidence="4" id="KW-0812">Transmembrane</keyword>
<dbReference type="InterPro" id="IPR005467">
    <property type="entry name" value="His_kinase_dom"/>
</dbReference>
<dbReference type="SMART" id="SM00028">
    <property type="entry name" value="TPR"/>
    <property type="match status" value="3"/>
</dbReference>
<dbReference type="InterPro" id="IPR036097">
    <property type="entry name" value="HisK_dim/P_sf"/>
</dbReference>
<keyword evidence="6" id="KW-0067">ATP-binding</keyword>
<dbReference type="InterPro" id="IPR036890">
    <property type="entry name" value="HATPase_C_sf"/>
</dbReference>
<keyword evidence="3" id="KW-0597">Phosphoprotein</keyword>
<dbReference type="InterPro" id="IPR003594">
    <property type="entry name" value="HATPase_dom"/>
</dbReference>
<dbReference type="RefSeq" id="WP_245120548.1">
    <property type="nucleotide sequence ID" value="NZ_CP095061.1"/>
</dbReference>
<keyword evidence="4" id="KW-0472">Membrane</keyword>
<dbReference type="Proteomes" id="UP000830401">
    <property type="component" value="Chromosome"/>
</dbReference>
<dbReference type="EMBL" id="CP095061">
    <property type="protein sequence ID" value="UOQ66438.1"/>
    <property type="molecule type" value="Genomic_DNA"/>
</dbReference>
<dbReference type="InterPro" id="IPR003661">
    <property type="entry name" value="HisK_dim/P_dom"/>
</dbReference>
<dbReference type="PANTHER" id="PTHR43065">
    <property type="entry name" value="SENSOR HISTIDINE KINASE"/>
    <property type="match status" value="1"/>
</dbReference>
<keyword evidence="4" id="KW-1133">Transmembrane helix</keyword>
<dbReference type="SUPFAM" id="SSF55874">
    <property type="entry name" value="ATPase domain of HSP90 chaperone/DNA topoisomerase II/histidine kinase"/>
    <property type="match status" value="1"/>
</dbReference>
<dbReference type="InterPro" id="IPR019734">
    <property type="entry name" value="TPR_rpt"/>
</dbReference>
<dbReference type="PRINTS" id="PR00344">
    <property type="entry name" value="BCTRLSENSOR"/>
</dbReference>
<dbReference type="SUPFAM" id="SSF48452">
    <property type="entry name" value="TPR-like"/>
    <property type="match status" value="1"/>
</dbReference>
<evidence type="ECO:0000256" key="3">
    <source>
        <dbReference type="ARBA" id="ARBA00022553"/>
    </source>
</evidence>
<proteinExistence type="predicted"/>
<keyword evidence="7" id="KW-1185">Reference proteome</keyword>
<sequence length="740" mass="83846">MKWIITLLALLLSGPLSAQYKYWETDYDSLSHSLHGQVADTTRLRVLVQLVDIIDLSELRRRRQLLPQLDELLTLNKQLKKFDDVPYQQLRIGLRLWAQDPPNPQALAAMQQAIFLFDEANREVPRLLIAMAPLFNQLRQVPARGVYFREKLAAYRLRGNKKNMAACYLALGGYYRHKGDYNQSISHLLRAADLFREFDHTHYVNEIMASGAAYADWGNTQRALYYLRQAMELENAYKIEGVKRFFTIEAISKVYLRQGRYQEALRYANMGFKAALSDSAVKAVYTAYALVQKSAVLLGMNQTEQAYPFLRRAQHLDDSLHLPMTGRVGEFELEATWAQYHDARHDYPQAEKHWLRAYQKATAARMDVLLPRYLAQLSRFYDAQGRPAEAQRYSRAYLTLADTLNAAEGAFHVAQYEGERIEQAQNAQIANLRHEQALQALRIKQRNLLLGGALLVVILLSGLGVFIYRQLQNNRRTLQQLRQAQNQLVQSEKWAFVGELSAGIAHELQNPLNFMKNFAEVSTKLMDEMGNGTSVQQNNLQQEIMTGLRQNLREISEHGLRASAIIKNMLEHSRSGTGQPVPTDLNKLAAEAAQLAYKGFRTQNPTFNATLKTEYDPELRPAPVLPQDLSRVLINLCTNALHAVQQRQQIEQANYKPEICVCTAQHSNGVEIRVCDNGVGMSESVQRQIFEPFFTTKPAGEGTGLGLSLSYDIIKKGHGGSLNVSSEVGKGTEFIITLPC</sequence>
<dbReference type="InterPro" id="IPR011990">
    <property type="entry name" value="TPR-like_helical_dom_sf"/>
</dbReference>
<dbReference type="Pfam" id="PF00512">
    <property type="entry name" value="HisKA"/>
    <property type="match status" value="1"/>
</dbReference>
<dbReference type="PANTHER" id="PTHR43065:SF42">
    <property type="entry name" value="TWO-COMPONENT SENSOR PPRA"/>
    <property type="match status" value="1"/>
</dbReference>
<evidence type="ECO:0000256" key="1">
    <source>
        <dbReference type="ARBA" id="ARBA00000085"/>
    </source>
</evidence>
<organism evidence="6 7">
    <name type="scientific">Hymenobacter volaticus</name>
    <dbReference type="NCBI Taxonomy" id="2932254"/>
    <lineage>
        <taxon>Bacteria</taxon>
        <taxon>Pseudomonadati</taxon>
        <taxon>Bacteroidota</taxon>
        <taxon>Cytophagia</taxon>
        <taxon>Cytophagales</taxon>
        <taxon>Hymenobacteraceae</taxon>
        <taxon>Hymenobacter</taxon>
    </lineage>
</organism>
<reference evidence="6" key="1">
    <citation type="submission" date="2022-04" db="EMBL/GenBank/DDBJ databases">
        <title>Hymenobacter sp. isolated from the air.</title>
        <authorList>
            <person name="Won M."/>
            <person name="Lee C.-M."/>
            <person name="Woen H.-Y."/>
            <person name="Kwon S.-W."/>
        </authorList>
    </citation>
    <scope>NUCLEOTIDE SEQUENCE</scope>
    <source>
        <strain evidence="6">5420S-77</strain>
    </source>
</reference>
<dbReference type="Gene3D" id="3.30.565.10">
    <property type="entry name" value="Histidine kinase-like ATPase, C-terminal domain"/>
    <property type="match status" value="1"/>
</dbReference>
<comment type="catalytic activity">
    <reaction evidence="1">
        <text>ATP + protein L-histidine = ADP + protein N-phospho-L-histidine.</text>
        <dbReference type="EC" id="2.7.13.3"/>
    </reaction>
</comment>
<protein>
    <recommendedName>
        <fullName evidence="2">histidine kinase</fullName>
        <ecNumber evidence="2">2.7.13.3</ecNumber>
    </recommendedName>
</protein>
<dbReference type="EC" id="2.7.13.3" evidence="2"/>
<dbReference type="SMART" id="SM00387">
    <property type="entry name" value="HATPase_c"/>
    <property type="match status" value="1"/>
</dbReference>
<dbReference type="GO" id="GO:0005524">
    <property type="term" value="F:ATP binding"/>
    <property type="evidence" value="ECO:0007669"/>
    <property type="project" value="UniProtKB-KW"/>
</dbReference>
<name>A0ABY4G6K9_9BACT</name>
<dbReference type="Pfam" id="PF02518">
    <property type="entry name" value="HATPase_c"/>
    <property type="match status" value="1"/>
</dbReference>
<gene>
    <name evidence="6" type="ORF">MUN86_00440</name>
</gene>
<evidence type="ECO:0000256" key="2">
    <source>
        <dbReference type="ARBA" id="ARBA00012438"/>
    </source>
</evidence>
<dbReference type="PROSITE" id="PS50109">
    <property type="entry name" value="HIS_KIN"/>
    <property type="match status" value="1"/>
</dbReference>
<dbReference type="SUPFAM" id="SSF47384">
    <property type="entry name" value="Homodimeric domain of signal transducing histidine kinase"/>
    <property type="match status" value="1"/>
</dbReference>
<feature type="transmembrane region" description="Helical" evidence="4">
    <location>
        <begin position="448"/>
        <end position="468"/>
    </location>
</feature>
<keyword evidence="6" id="KW-0547">Nucleotide-binding</keyword>